<dbReference type="Pfam" id="PF00071">
    <property type="entry name" value="Ras"/>
    <property type="match status" value="1"/>
</dbReference>
<dbReference type="Gene3D" id="3.30.450.60">
    <property type="match status" value="1"/>
</dbReference>
<feature type="region of interest" description="Disordered" evidence="2">
    <location>
        <begin position="259"/>
        <end position="283"/>
    </location>
</feature>
<evidence type="ECO:0000313" key="4">
    <source>
        <dbReference type="EMBL" id="OLQ03457.1"/>
    </source>
</evidence>
<accession>A0A1Q9E7Q9</accession>
<dbReference type="EMBL" id="LSRX01000236">
    <property type="protein sequence ID" value="OLQ03457.1"/>
    <property type="molecule type" value="Genomic_DNA"/>
</dbReference>
<dbReference type="Proteomes" id="UP000186817">
    <property type="component" value="Unassembled WGS sequence"/>
</dbReference>
<dbReference type="PRINTS" id="PR00449">
    <property type="entry name" value="RASTRNSFRMNG"/>
</dbReference>
<feature type="region of interest" description="Disordered" evidence="2">
    <location>
        <begin position="519"/>
        <end position="548"/>
    </location>
</feature>
<dbReference type="InterPro" id="IPR001806">
    <property type="entry name" value="Small_GTPase"/>
</dbReference>
<evidence type="ECO:0000256" key="1">
    <source>
        <dbReference type="ARBA" id="ARBA00022741"/>
    </source>
</evidence>
<dbReference type="InterPro" id="IPR005225">
    <property type="entry name" value="Small_GTP-bd"/>
</dbReference>
<dbReference type="SMART" id="SM00173">
    <property type="entry name" value="RAS"/>
    <property type="match status" value="1"/>
</dbReference>
<dbReference type="InterPro" id="IPR022775">
    <property type="entry name" value="AP_mu_sigma_su"/>
</dbReference>
<dbReference type="PROSITE" id="PS51421">
    <property type="entry name" value="RAS"/>
    <property type="match status" value="1"/>
</dbReference>
<dbReference type="GO" id="GO:0005525">
    <property type="term" value="F:GTP binding"/>
    <property type="evidence" value="ECO:0007669"/>
    <property type="project" value="InterPro"/>
</dbReference>
<dbReference type="InterPro" id="IPR027417">
    <property type="entry name" value="P-loop_NTPase"/>
</dbReference>
<dbReference type="AlphaFoldDB" id="A0A1Q9E7Q9"/>
<dbReference type="FunFam" id="3.40.50.300:FF:001329">
    <property type="entry name" value="Small GTP-binding protein, putative"/>
    <property type="match status" value="1"/>
</dbReference>
<proteinExistence type="predicted"/>
<feature type="compositionally biased region" description="Low complexity" evidence="2">
    <location>
        <begin position="522"/>
        <end position="533"/>
    </location>
</feature>
<keyword evidence="1" id="KW-0547">Nucleotide-binding</keyword>
<dbReference type="SMART" id="SM00174">
    <property type="entry name" value="RHO"/>
    <property type="match status" value="1"/>
</dbReference>
<feature type="region of interest" description="Disordered" evidence="2">
    <location>
        <begin position="560"/>
        <end position="602"/>
    </location>
</feature>
<dbReference type="PROSITE" id="PS51419">
    <property type="entry name" value="RAB"/>
    <property type="match status" value="1"/>
</dbReference>
<organism evidence="4 5">
    <name type="scientific">Symbiodinium microadriaticum</name>
    <name type="common">Dinoflagellate</name>
    <name type="synonym">Zooxanthella microadriatica</name>
    <dbReference type="NCBI Taxonomy" id="2951"/>
    <lineage>
        <taxon>Eukaryota</taxon>
        <taxon>Sar</taxon>
        <taxon>Alveolata</taxon>
        <taxon>Dinophyceae</taxon>
        <taxon>Suessiales</taxon>
        <taxon>Symbiodiniaceae</taxon>
        <taxon>Symbiodinium</taxon>
    </lineage>
</organism>
<feature type="compositionally biased region" description="Low complexity" evidence="2">
    <location>
        <begin position="578"/>
        <end position="595"/>
    </location>
</feature>
<dbReference type="GO" id="GO:0003924">
    <property type="term" value="F:GTPase activity"/>
    <property type="evidence" value="ECO:0007669"/>
    <property type="project" value="InterPro"/>
</dbReference>
<keyword evidence="5" id="KW-1185">Reference proteome</keyword>
<dbReference type="OrthoDB" id="6585768at2759"/>
<dbReference type="SUPFAM" id="SSF64356">
    <property type="entry name" value="SNARE-like"/>
    <property type="match status" value="1"/>
</dbReference>
<evidence type="ECO:0000259" key="3">
    <source>
        <dbReference type="Pfam" id="PF01217"/>
    </source>
</evidence>
<gene>
    <name evidence="4" type="primary">RAB23</name>
    <name evidence="4" type="ORF">AK812_SmicGene13594</name>
</gene>
<dbReference type="Gene3D" id="3.40.50.300">
    <property type="entry name" value="P-loop containing nucleotide triphosphate hydrolases"/>
    <property type="match status" value="1"/>
</dbReference>
<comment type="caution">
    <text evidence="4">The sequence shown here is derived from an EMBL/GenBank/DDBJ whole genome shotgun (WGS) entry which is preliminary data.</text>
</comment>
<protein>
    <submittedName>
        <fullName evidence="4">Ras-related protein Rab-23</fullName>
    </submittedName>
</protein>
<dbReference type="Pfam" id="PF01217">
    <property type="entry name" value="Clat_adaptor_s"/>
    <property type="match status" value="1"/>
</dbReference>
<dbReference type="SUPFAM" id="SSF52540">
    <property type="entry name" value="P-loop containing nucleoside triphosphate hydrolases"/>
    <property type="match status" value="1"/>
</dbReference>
<feature type="domain" description="AP complex mu/sigma subunit" evidence="3">
    <location>
        <begin position="9"/>
        <end position="163"/>
    </location>
</feature>
<dbReference type="PROSITE" id="PS51420">
    <property type="entry name" value="RHO"/>
    <property type="match status" value="1"/>
</dbReference>
<dbReference type="SMART" id="SM00175">
    <property type="entry name" value="RAB"/>
    <property type="match status" value="1"/>
</dbReference>
<dbReference type="SMART" id="SM00176">
    <property type="entry name" value="RAN"/>
    <property type="match status" value="1"/>
</dbReference>
<evidence type="ECO:0000256" key="2">
    <source>
        <dbReference type="SAM" id="MobiDB-lite"/>
    </source>
</evidence>
<evidence type="ECO:0000313" key="5">
    <source>
        <dbReference type="Proteomes" id="UP000186817"/>
    </source>
</evidence>
<dbReference type="InterPro" id="IPR011012">
    <property type="entry name" value="Longin-like_dom_sf"/>
</dbReference>
<dbReference type="PANTHER" id="PTHR47978">
    <property type="match status" value="1"/>
</dbReference>
<reference evidence="4 5" key="1">
    <citation type="submission" date="2016-02" db="EMBL/GenBank/DDBJ databases">
        <title>Genome analysis of coral dinoflagellate symbionts highlights evolutionary adaptations to a symbiotic lifestyle.</title>
        <authorList>
            <person name="Aranda M."/>
            <person name="Li Y."/>
            <person name="Liew Y.J."/>
            <person name="Baumgarten S."/>
            <person name="Simakov O."/>
            <person name="Wilson M."/>
            <person name="Piel J."/>
            <person name="Ashoor H."/>
            <person name="Bougouffa S."/>
            <person name="Bajic V.B."/>
            <person name="Ryu T."/>
            <person name="Ravasi T."/>
            <person name="Bayer T."/>
            <person name="Micklem G."/>
            <person name="Kim H."/>
            <person name="Bhak J."/>
            <person name="Lajeunesse T.C."/>
            <person name="Voolstra C.R."/>
        </authorList>
    </citation>
    <scope>NUCLEOTIDE SEQUENCE [LARGE SCALE GENOMIC DNA]</scope>
    <source>
        <strain evidence="4 5">CCMP2467</strain>
    </source>
</reference>
<dbReference type="NCBIfam" id="TIGR00231">
    <property type="entry name" value="small_GTP"/>
    <property type="match status" value="1"/>
</dbReference>
<name>A0A1Q9E7Q9_SYMMI</name>
<sequence length="630" mass="68058">MAEDGLVQILALLVLDTDGGRLAVKYNSYARKELWPTVKQQVAFEKRVINKLPKPSATRSDVDVAVIDDYTVIFQACNDVVVAAVAASSENELVMLELAEGMYNALSNACQSQSFLSSGLTKQLVLDSLSDVLFILDEVTDNGVIMETDDEKISARIKMIDETEVTQSAQAEQMFQKATQSAKQKLLGSLMGSKGDLMRPQERSKDAPTDGTAAVIPEFIDPDEAVVSGWFADYKSTSNDGGGDAMSWLAAVASRPHRSERLGVGASPPAKEDRAKEMQPLGKAARKAISRRLRREQEEAEYAAKDANAVIHAAPDPFAAMLEQDVDITLKVIVVGNGQVGKTSMITRFAKGIFTNEYKKTIGVDFLEKRTFLKDVGEEVTYLLWDTAGQEEYDAITRAYYKGAGACILAFSTTDRDSFDAIESWYKKVHDECGNLVMVLVQNKVDLLDEAVVEAKEVETIAKKLRLKLYRTCVKDDLNVSEVFTHLGNEFVKNGGEASVGRAGMMSIEEVASKPMAERSAAAKAGGAAPAEDAAGDQPFKLSNGKPSVQRTGRLALEKFGGAKGANSVEPPEERGGRSSSAAPRPAAAASRGAVGSRGGEGCRYQRSEIATFCSSNAALTQQHRRTSIC</sequence>